<dbReference type="HOGENOM" id="CLU_053856_0_0_4"/>
<proteinExistence type="predicted"/>
<evidence type="ECO:0000259" key="2">
    <source>
        <dbReference type="Pfam" id="PF11726"/>
    </source>
</evidence>
<name>D5WYT7_THIK1</name>
<dbReference type="STRING" id="75379.Tint_2927"/>
<protein>
    <recommendedName>
        <fullName evidence="2">YagK/YfjJ C-terminal domain-containing protein</fullName>
    </recommendedName>
</protein>
<dbReference type="EMBL" id="CP002021">
    <property type="protein sequence ID" value="ADG32264.1"/>
    <property type="molecule type" value="Genomic_DNA"/>
</dbReference>
<accession>D5WYT7</accession>
<dbReference type="AlphaFoldDB" id="D5WYT7"/>
<dbReference type="KEGG" id="tin:Tint_2927"/>
<gene>
    <name evidence="3" type="ordered locus">Tint_2927</name>
</gene>
<feature type="region of interest" description="Disordered" evidence="1">
    <location>
        <begin position="1"/>
        <end position="23"/>
    </location>
</feature>
<feature type="domain" description="YagK/YfjJ C-terminal" evidence="2">
    <location>
        <begin position="234"/>
        <end position="332"/>
    </location>
</feature>
<evidence type="ECO:0000256" key="1">
    <source>
        <dbReference type="SAM" id="MobiDB-lite"/>
    </source>
</evidence>
<evidence type="ECO:0000313" key="3">
    <source>
        <dbReference type="EMBL" id="ADG32264.1"/>
    </source>
</evidence>
<organism evidence="3">
    <name type="scientific">Thiomonas intermedia (strain K12)</name>
    <name type="common">Thiobacillus intermedius</name>
    <dbReference type="NCBI Taxonomy" id="75379"/>
    <lineage>
        <taxon>Bacteria</taxon>
        <taxon>Pseudomonadati</taxon>
        <taxon>Pseudomonadota</taxon>
        <taxon>Betaproteobacteria</taxon>
        <taxon>Burkholderiales</taxon>
        <taxon>Thiomonas</taxon>
    </lineage>
</organism>
<dbReference type="eggNOG" id="ENOG5033357">
    <property type="taxonomic scope" value="Bacteria"/>
</dbReference>
<dbReference type="BioCyc" id="TINT75379:TINT_RS16500-MONOMER"/>
<dbReference type="Pfam" id="PF11726">
    <property type="entry name" value="YagK_YfjJ_C"/>
    <property type="match status" value="1"/>
</dbReference>
<dbReference type="InterPro" id="IPR057271">
    <property type="entry name" value="YagK_YfjJ_C"/>
</dbReference>
<sequence>MISTTPGAIRSTEEEGNPSEQIGLEHEGIERAQMADFENQIEREMGATLRPLWLDLPHTPEEMAVMSEVMADVSKSTARLDRPTRQHLWDAARQLGTMQKMTQMLSRTEGDLFRLYPDEWGFYVQTYRPLASRLQLLLSKTEPRVRQIFPLCELEPHVEVFLDSFKPLLGVEMESRFATHAHGEDYVRKLNQGVQRVREQVRSEAFGRKLESRIRGVDKNAKSLRDYIDALHAAYGKLLAVRIDLSYKNAGQINRPGGPREETAQAIKDRDQFFRELKKQPFAEHYLGYVWKMEYGLFRGPHFHVLLFFDGAKVRQDGLFAKLAGNLWVKITQGRGDYYNCNAHKERYGNALGIGMVNRSDLEKRALLQVAASYLVKVDYVRRLTLEGAYRTFGRGEVSEAIIRRQPDVPDLFKSSTSQGG</sequence>
<reference evidence="3" key="1">
    <citation type="submission" date="2010-04" db="EMBL/GenBank/DDBJ databases">
        <title>Complete sequence of Thiomonas intermedia K12.</title>
        <authorList>
            <consortium name="US DOE Joint Genome Institute"/>
            <person name="Lucas S."/>
            <person name="Copeland A."/>
            <person name="Lapidus A."/>
            <person name="Cheng J.-F."/>
            <person name="Bruce D."/>
            <person name="Goodwin L."/>
            <person name="Pitluck S."/>
            <person name="Davenport K."/>
            <person name="Detter J.C."/>
            <person name="Han C."/>
            <person name="Tapia R."/>
            <person name="Land M."/>
            <person name="Hauser L."/>
            <person name="Kyrpides N."/>
            <person name="Ovchinnikova G."/>
            <person name="Kerfeld C.A."/>
            <person name="Cannon G.C."/>
            <person name="Heinhorst S."/>
            <person name="Woyke T."/>
        </authorList>
    </citation>
    <scope>NUCLEOTIDE SEQUENCE [LARGE SCALE GENOMIC DNA]</scope>
    <source>
        <strain evidence="3">K12</strain>
    </source>
</reference>